<sequence length="123" mass="14422">MIFGQEKNQYADIYFSSKCCGTPSEEKLVSFLKNFKTQHKIKNIFVYNVCCRGEEGEYSIIIDMRSFSSNEKIKLKEGLKKTQLAYNEVYKKSREGSIMITYLDDLEAVPYQKKIGKRKIMKF</sequence>
<keyword evidence="2" id="KW-1185">Reference proteome</keyword>
<proteinExistence type="predicted"/>
<organism evidence="1 2">
    <name type="scientific">Epilithonimonas lactis</name>
    <dbReference type="NCBI Taxonomy" id="421072"/>
    <lineage>
        <taxon>Bacteria</taxon>
        <taxon>Pseudomonadati</taxon>
        <taxon>Bacteroidota</taxon>
        <taxon>Flavobacteriia</taxon>
        <taxon>Flavobacteriales</taxon>
        <taxon>Weeksellaceae</taxon>
        <taxon>Chryseobacterium group</taxon>
        <taxon>Epilithonimonas</taxon>
    </lineage>
</organism>
<gene>
    <name evidence="1" type="ORF">IO89_13215</name>
</gene>
<dbReference type="EMBL" id="JPLY01000004">
    <property type="protein sequence ID" value="KFC21164.1"/>
    <property type="molecule type" value="Genomic_DNA"/>
</dbReference>
<comment type="caution">
    <text evidence="1">The sequence shown here is derived from an EMBL/GenBank/DDBJ whole genome shotgun (WGS) entry which is preliminary data.</text>
</comment>
<evidence type="ECO:0000313" key="1">
    <source>
        <dbReference type="EMBL" id="KFC21164.1"/>
    </source>
</evidence>
<dbReference type="eggNOG" id="ENOG503122N">
    <property type="taxonomic scope" value="Bacteria"/>
</dbReference>
<evidence type="ECO:0000313" key="2">
    <source>
        <dbReference type="Proteomes" id="UP000028623"/>
    </source>
</evidence>
<dbReference type="AlphaFoldDB" id="A0A085BFB9"/>
<reference evidence="1 2" key="1">
    <citation type="submission" date="2014-07" db="EMBL/GenBank/DDBJ databases">
        <title>Epilithonimonas lactis LMG 22401 Genome.</title>
        <authorList>
            <person name="Pipes S.E."/>
            <person name="Stropko S.J."/>
        </authorList>
    </citation>
    <scope>NUCLEOTIDE SEQUENCE [LARGE SCALE GENOMIC DNA]</scope>
    <source>
        <strain evidence="1 2">LMG 24401</strain>
    </source>
</reference>
<name>A0A085BFB9_9FLAO</name>
<dbReference type="Proteomes" id="UP000028623">
    <property type="component" value="Unassembled WGS sequence"/>
</dbReference>
<accession>A0A085BFB9</accession>
<protein>
    <submittedName>
        <fullName evidence="1">Uncharacterized protein</fullName>
    </submittedName>
</protein>